<organism evidence="1 2">
    <name type="scientific">Owenia fusiformis</name>
    <name type="common">Polychaete worm</name>
    <dbReference type="NCBI Taxonomy" id="6347"/>
    <lineage>
        <taxon>Eukaryota</taxon>
        <taxon>Metazoa</taxon>
        <taxon>Spiralia</taxon>
        <taxon>Lophotrochozoa</taxon>
        <taxon>Annelida</taxon>
        <taxon>Polychaeta</taxon>
        <taxon>Sedentaria</taxon>
        <taxon>Canalipalpata</taxon>
        <taxon>Sabellida</taxon>
        <taxon>Oweniida</taxon>
        <taxon>Oweniidae</taxon>
        <taxon>Owenia</taxon>
    </lineage>
</organism>
<proteinExistence type="predicted"/>
<gene>
    <name evidence="1" type="ORF">OFUS_LOCUS22973</name>
</gene>
<sequence length="136" mass="15918">MSNKLQWLELDGCNMSTLSFLRYLPRLEILSLSRCENITDDDLSAIKYVPKLEQLYISHMGLSASQVLFNLTKHRLHNLYALDCQGVEFIFTEALTMMVIQKHLIFFGLSLFETFTPHTFDNTLGKWFPDTEFRIF</sequence>
<dbReference type="Gene3D" id="3.80.10.10">
    <property type="entry name" value="Ribonuclease Inhibitor"/>
    <property type="match status" value="1"/>
</dbReference>
<dbReference type="Proteomes" id="UP000749559">
    <property type="component" value="Unassembled WGS sequence"/>
</dbReference>
<dbReference type="OrthoDB" id="6138515at2759"/>
<name>A0A8S4PX93_OWEFU</name>
<dbReference type="InterPro" id="IPR032675">
    <property type="entry name" value="LRR_dom_sf"/>
</dbReference>
<dbReference type="EMBL" id="CAIIXF020000011">
    <property type="protein sequence ID" value="CAH1798895.1"/>
    <property type="molecule type" value="Genomic_DNA"/>
</dbReference>
<dbReference type="AlphaFoldDB" id="A0A8S4PX93"/>
<dbReference type="SUPFAM" id="SSF52047">
    <property type="entry name" value="RNI-like"/>
    <property type="match status" value="1"/>
</dbReference>
<keyword evidence="2" id="KW-1185">Reference proteome</keyword>
<reference evidence="1" key="1">
    <citation type="submission" date="2022-03" db="EMBL/GenBank/DDBJ databases">
        <authorList>
            <person name="Martin C."/>
        </authorList>
    </citation>
    <scope>NUCLEOTIDE SEQUENCE</scope>
</reference>
<comment type="caution">
    <text evidence="1">The sequence shown here is derived from an EMBL/GenBank/DDBJ whole genome shotgun (WGS) entry which is preliminary data.</text>
</comment>
<protein>
    <submittedName>
        <fullName evidence="1">Uncharacterized protein</fullName>
    </submittedName>
</protein>
<evidence type="ECO:0000313" key="1">
    <source>
        <dbReference type="EMBL" id="CAH1798895.1"/>
    </source>
</evidence>
<accession>A0A8S4PX93</accession>
<evidence type="ECO:0000313" key="2">
    <source>
        <dbReference type="Proteomes" id="UP000749559"/>
    </source>
</evidence>